<evidence type="ECO:0000256" key="4">
    <source>
        <dbReference type="SAM" id="MobiDB-lite"/>
    </source>
</evidence>
<keyword evidence="3" id="KW-0653">Protein transport</keyword>
<dbReference type="STRING" id="280699.M1UTE0"/>
<dbReference type="GeneID" id="16994931"/>
<reference evidence="5 6" key="2">
    <citation type="journal article" date="2007" name="BMC Biol.">
        <title>A 100%-complete sequence reveals unusually simple genomic features in the hot-spring red alga Cyanidioschyzon merolae.</title>
        <authorList>
            <person name="Nozaki H."/>
            <person name="Takano H."/>
            <person name="Misumi O."/>
            <person name="Terasawa K."/>
            <person name="Matsuzaki M."/>
            <person name="Maruyama S."/>
            <person name="Nishida K."/>
            <person name="Yagisawa F."/>
            <person name="Yoshida Y."/>
            <person name="Fujiwara T."/>
            <person name="Takio S."/>
            <person name="Tamura K."/>
            <person name="Chung S.J."/>
            <person name="Nakamura S."/>
            <person name="Kuroiwa H."/>
            <person name="Tanaka K."/>
            <person name="Sato N."/>
            <person name="Kuroiwa T."/>
        </authorList>
    </citation>
    <scope>NUCLEOTIDE SEQUENCE [LARGE SCALE GENOMIC DNA]</scope>
    <source>
        <strain evidence="5 6">10D</strain>
    </source>
</reference>
<dbReference type="RefSeq" id="XP_005537082.1">
    <property type="nucleotide sequence ID" value="XM_005537025.1"/>
</dbReference>
<name>M1UTE0_CYAM1</name>
<sequence>MLIRTTPVQETGNHQPKTEPASFAFPPWHQYPPLYTIQPCARTRERQLYLWRRLILDYCEHFWILTLRLYDAESPQMPLFCNRAIQRRLSRSALQCIFQELVLSGDAAWSNPEEKEELLIFWRSPRLWADELLRVVAQYGQNKGGVFTLPELASMLGERCSLGRQQRAQALQTAIPIAFLEHILELLAAQGKARVFSTNEGRGVKFDFS</sequence>
<dbReference type="InterPro" id="IPR008570">
    <property type="entry name" value="ESCRT-II_cplx_Vps25-sub"/>
</dbReference>
<dbReference type="Gramene" id="CMM195CT">
    <property type="protein sequence ID" value="CMM195CT"/>
    <property type="gene ID" value="CMM195C"/>
</dbReference>
<dbReference type="Gene3D" id="1.10.10.10">
    <property type="entry name" value="Winged helix-like DNA-binding domain superfamily/Winged helix DNA-binding domain"/>
    <property type="match status" value="1"/>
</dbReference>
<reference evidence="5 6" key="1">
    <citation type="journal article" date="2004" name="Nature">
        <title>Genome sequence of the ultrasmall unicellular red alga Cyanidioschyzon merolae 10D.</title>
        <authorList>
            <person name="Matsuzaki M."/>
            <person name="Misumi O."/>
            <person name="Shin-i T."/>
            <person name="Maruyama S."/>
            <person name="Takahara M."/>
            <person name="Miyagishima S."/>
            <person name="Mori T."/>
            <person name="Nishida K."/>
            <person name="Yagisawa F."/>
            <person name="Nishida K."/>
            <person name="Yoshida Y."/>
            <person name="Nishimura Y."/>
            <person name="Nakao S."/>
            <person name="Kobayashi T."/>
            <person name="Momoyama Y."/>
            <person name="Higashiyama T."/>
            <person name="Minoda A."/>
            <person name="Sano M."/>
            <person name="Nomoto H."/>
            <person name="Oishi K."/>
            <person name="Hayashi H."/>
            <person name="Ohta F."/>
            <person name="Nishizaka S."/>
            <person name="Haga S."/>
            <person name="Miura S."/>
            <person name="Morishita T."/>
            <person name="Kabeya Y."/>
            <person name="Terasawa K."/>
            <person name="Suzuki Y."/>
            <person name="Ishii Y."/>
            <person name="Asakawa S."/>
            <person name="Takano H."/>
            <person name="Ohta N."/>
            <person name="Kuroiwa H."/>
            <person name="Tanaka K."/>
            <person name="Shimizu N."/>
            <person name="Sugano S."/>
            <person name="Sato N."/>
            <person name="Nozaki H."/>
            <person name="Ogasawara N."/>
            <person name="Kohara Y."/>
            <person name="Kuroiwa T."/>
        </authorList>
    </citation>
    <scope>NUCLEOTIDE SEQUENCE [LARGE SCALE GENOMIC DNA]</scope>
    <source>
        <strain evidence="5 6">10D</strain>
    </source>
</reference>
<evidence type="ECO:0000313" key="5">
    <source>
        <dbReference type="EMBL" id="BAM81046.1"/>
    </source>
</evidence>
<evidence type="ECO:0000256" key="1">
    <source>
        <dbReference type="ARBA" id="ARBA00009674"/>
    </source>
</evidence>
<dbReference type="Proteomes" id="UP000007014">
    <property type="component" value="Chromosome 13"/>
</dbReference>
<dbReference type="SUPFAM" id="SSF46785">
    <property type="entry name" value="Winged helix' DNA-binding domain"/>
    <property type="match status" value="1"/>
</dbReference>
<dbReference type="InterPro" id="IPR036390">
    <property type="entry name" value="WH_DNA-bd_sf"/>
</dbReference>
<feature type="region of interest" description="Disordered" evidence="4">
    <location>
        <begin position="1"/>
        <end position="23"/>
    </location>
</feature>
<proteinExistence type="inferred from homology"/>
<dbReference type="PANTHER" id="PTHR13149">
    <property type="entry name" value="VACUOLAR PROTEIN SORTING-ASSOCIATED PROTEIN VPS25"/>
    <property type="match status" value="1"/>
</dbReference>
<evidence type="ECO:0000313" key="6">
    <source>
        <dbReference type="Proteomes" id="UP000007014"/>
    </source>
</evidence>
<dbReference type="GO" id="GO:0042803">
    <property type="term" value="F:protein homodimerization activity"/>
    <property type="evidence" value="ECO:0007669"/>
    <property type="project" value="TreeGrafter"/>
</dbReference>
<dbReference type="HOGENOM" id="CLU_087657_1_2_1"/>
<dbReference type="PANTHER" id="PTHR13149:SF0">
    <property type="entry name" value="VACUOLAR PROTEIN-SORTING-ASSOCIATED PROTEIN 25"/>
    <property type="match status" value="1"/>
</dbReference>
<dbReference type="AlphaFoldDB" id="M1UTE0"/>
<dbReference type="GO" id="GO:0043328">
    <property type="term" value="P:protein transport to vacuole involved in ubiquitin-dependent protein catabolic process via the multivesicular body sorting pathway"/>
    <property type="evidence" value="ECO:0007669"/>
    <property type="project" value="TreeGrafter"/>
</dbReference>
<evidence type="ECO:0000256" key="2">
    <source>
        <dbReference type="ARBA" id="ARBA00022448"/>
    </source>
</evidence>
<organism evidence="5 6">
    <name type="scientific">Cyanidioschyzon merolae (strain NIES-3377 / 10D)</name>
    <name type="common">Unicellular red alga</name>
    <dbReference type="NCBI Taxonomy" id="280699"/>
    <lineage>
        <taxon>Eukaryota</taxon>
        <taxon>Rhodophyta</taxon>
        <taxon>Bangiophyceae</taxon>
        <taxon>Cyanidiales</taxon>
        <taxon>Cyanidiaceae</taxon>
        <taxon>Cyanidioschyzon</taxon>
    </lineage>
</organism>
<dbReference type="OrthoDB" id="245150at2759"/>
<dbReference type="GO" id="GO:0000814">
    <property type="term" value="C:ESCRT II complex"/>
    <property type="evidence" value="ECO:0007669"/>
    <property type="project" value="InterPro"/>
</dbReference>
<keyword evidence="6" id="KW-1185">Reference proteome</keyword>
<dbReference type="KEGG" id="cme:CYME_CMM195C"/>
<gene>
    <name evidence="5" type="ORF">CYME_CMM195C</name>
</gene>
<evidence type="ECO:0000256" key="3">
    <source>
        <dbReference type="ARBA" id="ARBA00022927"/>
    </source>
</evidence>
<dbReference type="eggNOG" id="KOG4068">
    <property type="taxonomic scope" value="Eukaryota"/>
</dbReference>
<accession>M1UTE0</accession>
<dbReference type="EMBL" id="AP006495">
    <property type="protein sequence ID" value="BAM81046.1"/>
    <property type="molecule type" value="Genomic_DNA"/>
</dbReference>
<comment type="similarity">
    <text evidence="1">Belongs to the VPS25 family.</text>
</comment>
<keyword evidence="2" id="KW-0813">Transport</keyword>
<dbReference type="Pfam" id="PF05871">
    <property type="entry name" value="ESCRT-II"/>
    <property type="match status" value="1"/>
</dbReference>
<dbReference type="InterPro" id="IPR036388">
    <property type="entry name" value="WH-like_DNA-bd_sf"/>
</dbReference>
<protein>
    <submittedName>
        <fullName evidence="5">Similar to ESCRT-II complex component VPS25</fullName>
    </submittedName>
</protein>
<dbReference type="OMA" id="TRCLIMW"/>
<feature type="compositionally biased region" description="Polar residues" evidence="4">
    <location>
        <begin position="1"/>
        <end position="15"/>
    </location>
</feature>
<dbReference type="Gene3D" id="1.10.10.570">
    <property type="entry name" value="Winged helix' DNA-binding domain. Chain C. Domain 1"/>
    <property type="match status" value="1"/>
</dbReference>
<dbReference type="GO" id="GO:0005198">
    <property type="term" value="F:structural molecule activity"/>
    <property type="evidence" value="ECO:0007669"/>
    <property type="project" value="TreeGrafter"/>
</dbReference>
<dbReference type="InterPro" id="IPR014041">
    <property type="entry name" value="ESCRT-II_cplx_Vps25-sub_N"/>
</dbReference>